<dbReference type="UniPathway" id="UPA00109">
    <property type="reaction ID" value="UER00188"/>
</dbReference>
<dbReference type="GO" id="GO:0005524">
    <property type="term" value="F:ATP binding"/>
    <property type="evidence" value="ECO:0007669"/>
    <property type="project" value="UniProtKB-KW"/>
</dbReference>
<sequence length="487" mass="55343">MDQAQLKENLIKLRDDTQTTIVKHTEDKDIDSTTLSKINLRAFFAVHRMAHPNLNNILREKGFLPLSNSSPHLMDTLNKIIFHLSKEVSTPYLKNEFIDVNTANSLKEERKDQLFGKTINQKHIMVTLDRKMLNTPEVFNDLLQAGMTIARINCAHDDLTVWKKMIQTLKMAEEPYNSKCKIFIDLPGPKIRIGPIKPSKNKNGLIKIKKNDILRIYKNDKYIGTPKTDHEPATVGVTLPKALRNVRLGDRVYIDDGKIVAKILSNTEEYIETKILLTRKKEETIYPENGINFPDSLVHLNVPTVSESDLTILKSMYTDFDLVGISYINHPKDIQIVKHQLDMLTEDEKGIIAKIETKNAIFSLSKIIMEGLNFGLFGVMIARGDLVIEIGLEQFLSAQEGILEICHAAHIPVIWATGVLENMNKKNIPSIPELTDAHAGLRADCIMLNKGPYVPNSIEFLQKLNEINQDPQFHVRNSLVSFVQYDF</sequence>
<dbReference type="GO" id="GO:0000287">
    <property type="term" value="F:magnesium ion binding"/>
    <property type="evidence" value="ECO:0007669"/>
    <property type="project" value="InterPro"/>
</dbReference>
<evidence type="ECO:0000256" key="7">
    <source>
        <dbReference type="ARBA" id="ARBA00022723"/>
    </source>
</evidence>
<dbReference type="GO" id="GO:0030955">
    <property type="term" value="F:potassium ion binding"/>
    <property type="evidence" value="ECO:0007669"/>
    <property type="project" value="InterPro"/>
</dbReference>
<dbReference type="Pfam" id="PF00224">
    <property type="entry name" value="PK"/>
    <property type="match status" value="1"/>
</dbReference>
<evidence type="ECO:0000256" key="13">
    <source>
        <dbReference type="ARBA" id="ARBA00023317"/>
    </source>
</evidence>
<protein>
    <recommendedName>
        <fullName evidence="5 14">Pyruvate kinase</fullName>
        <ecNumber evidence="4 14">2.7.1.40</ecNumber>
    </recommendedName>
</protein>
<dbReference type="InterPro" id="IPR015813">
    <property type="entry name" value="Pyrv/PenolPyrv_kinase-like_dom"/>
</dbReference>
<evidence type="ECO:0000256" key="9">
    <source>
        <dbReference type="ARBA" id="ARBA00022777"/>
    </source>
</evidence>
<keyword evidence="6 14" id="KW-0808">Transferase</keyword>
<evidence type="ECO:0000256" key="10">
    <source>
        <dbReference type="ARBA" id="ARBA00022840"/>
    </source>
</evidence>
<evidence type="ECO:0000256" key="2">
    <source>
        <dbReference type="ARBA" id="ARBA00004997"/>
    </source>
</evidence>
<dbReference type="STRING" id="1033734.GCA_000285535_01169"/>
<evidence type="ECO:0000256" key="6">
    <source>
        <dbReference type="ARBA" id="ARBA00022679"/>
    </source>
</evidence>
<dbReference type="RefSeq" id="WP_136381381.1">
    <property type="nucleotide sequence ID" value="NZ_SLUB01000057.1"/>
</dbReference>
<dbReference type="Gene3D" id="3.20.20.60">
    <property type="entry name" value="Phosphoenolpyruvate-binding domains"/>
    <property type="match status" value="1"/>
</dbReference>
<dbReference type="GO" id="GO:0016301">
    <property type="term" value="F:kinase activity"/>
    <property type="evidence" value="ECO:0007669"/>
    <property type="project" value="UniProtKB-KW"/>
</dbReference>
<dbReference type="AlphaFoldDB" id="A0A4S3PLM0"/>
<evidence type="ECO:0000313" key="17">
    <source>
        <dbReference type="Proteomes" id="UP000306477"/>
    </source>
</evidence>
<evidence type="ECO:0000256" key="11">
    <source>
        <dbReference type="ARBA" id="ARBA00022842"/>
    </source>
</evidence>
<evidence type="ECO:0000313" key="16">
    <source>
        <dbReference type="EMBL" id="THE09966.1"/>
    </source>
</evidence>
<dbReference type="InterPro" id="IPR011037">
    <property type="entry name" value="Pyrv_Knase-like_insert_dom_sf"/>
</dbReference>
<dbReference type="Proteomes" id="UP000306477">
    <property type="component" value="Unassembled WGS sequence"/>
</dbReference>
<name>A0A4S3PLM0_9BACI</name>
<comment type="similarity">
    <text evidence="3 14">Belongs to the pyruvate kinase family.</text>
</comment>
<keyword evidence="9 14" id="KW-0418">Kinase</keyword>
<evidence type="ECO:0000256" key="5">
    <source>
        <dbReference type="ARBA" id="ARBA00018587"/>
    </source>
</evidence>
<comment type="caution">
    <text evidence="16">The sequence shown here is derived from an EMBL/GenBank/DDBJ whole genome shotgun (WGS) entry which is preliminary data.</text>
</comment>
<evidence type="ECO:0000256" key="1">
    <source>
        <dbReference type="ARBA" id="ARBA00001958"/>
    </source>
</evidence>
<evidence type="ECO:0000256" key="8">
    <source>
        <dbReference type="ARBA" id="ARBA00022741"/>
    </source>
</evidence>
<evidence type="ECO:0000256" key="12">
    <source>
        <dbReference type="ARBA" id="ARBA00023152"/>
    </source>
</evidence>
<evidence type="ECO:0000256" key="4">
    <source>
        <dbReference type="ARBA" id="ARBA00012142"/>
    </source>
</evidence>
<dbReference type="InterPro" id="IPR015806">
    <property type="entry name" value="Pyrv_Knase_insert_dom_sf"/>
</dbReference>
<dbReference type="InterPro" id="IPR040442">
    <property type="entry name" value="Pyrv_kinase-like_dom_sf"/>
</dbReference>
<dbReference type="InterPro" id="IPR001697">
    <property type="entry name" value="Pyr_Knase"/>
</dbReference>
<comment type="pathway">
    <text evidence="2 14">Carbohydrate degradation; glycolysis; pyruvate from D-glyceraldehyde 3-phosphate: step 5/5.</text>
</comment>
<keyword evidence="10" id="KW-0067">ATP-binding</keyword>
<accession>A0A4S3PLM0</accession>
<dbReference type="OrthoDB" id="9812123at2"/>
<keyword evidence="8" id="KW-0547">Nucleotide-binding</keyword>
<keyword evidence="12 14" id="KW-0324">Glycolysis</keyword>
<feature type="domain" description="Pyruvate kinase barrel" evidence="15">
    <location>
        <begin position="123"/>
        <end position="449"/>
    </location>
</feature>
<organism evidence="16 17">
    <name type="scientific">Bacillus timonensis</name>
    <dbReference type="NCBI Taxonomy" id="1033734"/>
    <lineage>
        <taxon>Bacteria</taxon>
        <taxon>Bacillati</taxon>
        <taxon>Bacillota</taxon>
        <taxon>Bacilli</taxon>
        <taxon>Bacillales</taxon>
        <taxon>Bacillaceae</taxon>
        <taxon>Bacillus</taxon>
    </lineage>
</organism>
<dbReference type="GO" id="GO:0004743">
    <property type="term" value="F:pyruvate kinase activity"/>
    <property type="evidence" value="ECO:0007669"/>
    <property type="project" value="UniProtKB-EC"/>
</dbReference>
<keyword evidence="7" id="KW-0479">Metal-binding</keyword>
<keyword evidence="17" id="KW-1185">Reference proteome</keyword>
<evidence type="ECO:0000256" key="14">
    <source>
        <dbReference type="RuleBase" id="RU000504"/>
    </source>
</evidence>
<dbReference type="EMBL" id="SLUB01000057">
    <property type="protein sequence ID" value="THE09966.1"/>
    <property type="molecule type" value="Genomic_DNA"/>
</dbReference>
<dbReference type="Gene3D" id="2.40.33.10">
    <property type="entry name" value="PK beta-barrel domain-like"/>
    <property type="match status" value="1"/>
</dbReference>
<dbReference type="InterPro" id="IPR015793">
    <property type="entry name" value="Pyrv_Knase_brl"/>
</dbReference>
<dbReference type="SUPFAM" id="SSF50800">
    <property type="entry name" value="PK beta-barrel domain-like"/>
    <property type="match status" value="1"/>
</dbReference>
<reference evidence="16 17" key="1">
    <citation type="journal article" date="2019" name="Indoor Air">
        <title>Impacts of indoor surface finishes on bacterial viability.</title>
        <authorList>
            <person name="Hu J."/>
            <person name="Maamar S.B."/>
            <person name="Glawe A.J."/>
            <person name="Gottel N."/>
            <person name="Gilbert J.A."/>
            <person name="Hartmann E.M."/>
        </authorList>
    </citation>
    <scope>NUCLEOTIDE SEQUENCE [LARGE SCALE GENOMIC DNA]</scope>
    <source>
        <strain evidence="16 17">AF060A6</strain>
    </source>
</reference>
<comment type="cofactor">
    <cofactor evidence="1">
        <name>K(+)</name>
        <dbReference type="ChEBI" id="CHEBI:29103"/>
    </cofactor>
</comment>
<proteinExistence type="inferred from homology"/>
<comment type="catalytic activity">
    <reaction evidence="14">
        <text>pyruvate + ATP = phosphoenolpyruvate + ADP + H(+)</text>
        <dbReference type="Rhea" id="RHEA:18157"/>
        <dbReference type="ChEBI" id="CHEBI:15361"/>
        <dbReference type="ChEBI" id="CHEBI:15378"/>
        <dbReference type="ChEBI" id="CHEBI:30616"/>
        <dbReference type="ChEBI" id="CHEBI:58702"/>
        <dbReference type="ChEBI" id="CHEBI:456216"/>
        <dbReference type="EC" id="2.7.1.40"/>
    </reaction>
</comment>
<keyword evidence="13" id="KW-0670">Pyruvate</keyword>
<gene>
    <name evidence="16" type="ORF">E1I69_20310</name>
</gene>
<dbReference type="PANTHER" id="PTHR11817">
    <property type="entry name" value="PYRUVATE KINASE"/>
    <property type="match status" value="1"/>
</dbReference>
<dbReference type="SUPFAM" id="SSF51621">
    <property type="entry name" value="Phosphoenolpyruvate/pyruvate domain"/>
    <property type="match status" value="1"/>
</dbReference>
<evidence type="ECO:0000256" key="3">
    <source>
        <dbReference type="ARBA" id="ARBA00008663"/>
    </source>
</evidence>
<evidence type="ECO:0000259" key="15">
    <source>
        <dbReference type="Pfam" id="PF00224"/>
    </source>
</evidence>
<keyword evidence="11 14" id="KW-0460">Magnesium</keyword>
<dbReference type="EC" id="2.7.1.40" evidence="4 14"/>
<dbReference type="PRINTS" id="PR01050">
    <property type="entry name" value="PYRUVTKNASE"/>
</dbReference>